<feature type="transmembrane region" description="Helical" evidence="6">
    <location>
        <begin position="28"/>
        <end position="47"/>
    </location>
</feature>
<feature type="region of interest" description="Disordered" evidence="5">
    <location>
        <begin position="559"/>
        <end position="582"/>
    </location>
</feature>
<dbReference type="EMBL" id="JAZHXJ010000137">
    <property type="protein sequence ID" value="KAL1872455.1"/>
    <property type="molecule type" value="Genomic_DNA"/>
</dbReference>
<dbReference type="PANTHER" id="PTHR31465:SF9">
    <property type="entry name" value="SPHINGOID LONG-CHAIN BASE TRANSPORTER RSB1"/>
    <property type="match status" value="1"/>
</dbReference>
<keyword evidence="4 6" id="KW-0472">Membrane</keyword>
<keyword evidence="3 6" id="KW-1133">Transmembrane helix</keyword>
<dbReference type="InterPro" id="IPR007568">
    <property type="entry name" value="RTA1"/>
</dbReference>
<dbReference type="Proteomes" id="UP001586593">
    <property type="component" value="Unassembled WGS sequence"/>
</dbReference>
<evidence type="ECO:0000313" key="7">
    <source>
        <dbReference type="EMBL" id="KAL1872455.1"/>
    </source>
</evidence>
<sequence>MVNRLEACSIDTATCHTVPTTTTSFRGCIFFLVAFSVLVPVNLLTGVRYNTPLYSSAVVAGLLLEILAYVARVLARSTRLGPDDGSAYFIMYMLGVNLGPALLTWAAFLCLSHIVGIYGKQFARAFRPLYLILFFAASCIFTLSFEAVGISFQAKGIAQGTYLLIAGLALQIGSTLVFYVVYWSLGYRLRHRTYDLDSKYSHIYLSARFRVFVLGIQLAAAFILAGFSAEYRPDSETESRAELDLYLAAAEQALTHADHALETAIRLSPKPTSNWRVPLPRSSAASLSRCQSRGFQLYTSMLRAKAQLFRGHCLRRLGRWRAAHAAYVAAAIFPPFAADHGPEGLETLTQDCARKALTAAEDIKQRGFTKDLDELQKLLVKCQEKREAHQRWNGNAGNYLYREELSIYAEMVTKLQKQTKNGKKAEKEKDEEALDKKEEGQEQADHTPWAAVTGVTDRGIQTEHDSYSRSNLRSLSYPYGSTNDSQDVSTGHRHSFCQEPSHAGLQLLQEKLETLHEQVAASLEVRRNLVQALPMLPLTESVDTEAGGLHHPPAAVKEVKDGIDSDGHGSEGNNKSDKKAENEKYGLNPSAIAAQIDMLKCNLEVMRKDYAVIVQELRNRDIMLAKLCEGLGQTQADIKEKTPGLSSENLETASQRQLDGPVMAGAPEAEAPHRDYDGLDYKPEIVPTGLPLPINLNKDRSHLQDQDPDSPVSGAEAVVTRSTRRPAPEIRTWSSWIPTFVASLVFVTVFFDGTVLSNILMEGYEYYSWSGMYHVFVLRSWWMAMISICSLYYLLSSLQPPKDAVRLWLRRRRAVFLEMRRT</sequence>
<accession>A0ABR3X958</accession>
<name>A0ABR3X958_9PEZI</name>
<feature type="compositionally biased region" description="Basic and acidic residues" evidence="5">
    <location>
        <begin position="423"/>
        <end position="445"/>
    </location>
</feature>
<organism evidence="7 8">
    <name type="scientific">Phialemonium thermophilum</name>
    <dbReference type="NCBI Taxonomy" id="223376"/>
    <lineage>
        <taxon>Eukaryota</taxon>
        <taxon>Fungi</taxon>
        <taxon>Dikarya</taxon>
        <taxon>Ascomycota</taxon>
        <taxon>Pezizomycotina</taxon>
        <taxon>Sordariomycetes</taxon>
        <taxon>Sordariomycetidae</taxon>
        <taxon>Cephalothecales</taxon>
        <taxon>Cephalothecaceae</taxon>
        <taxon>Phialemonium</taxon>
    </lineage>
</organism>
<gene>
    <name evidence="7" type="ORF">VTK73DRAFT_1492</name>
</gene>
<evidence type="ECO:0000256" key="3">
    <source>
        <dbReference type="ARBA" id="ARBA00022989"/>
    </source>
</evidence>
<dbReference type="Pfam" id="PF04479">
    <property type="entry name" value="RTA1"/>
    <property type="match status" value="1"/>
</dbReference>
<comment type="caution">
    <text evidence="7">The sequence shown here is derived from an EMBL/GenBank/DDBJ whole genome shotgun (WGS) entry which is preliminary data.</text>
</comment>
<keyword evidence="8" id="KW-1185">Reference proteome</keyword>
<feature type="transmembrane region" description="Helical" evidence="6">
    <location>
        <begin position="162"/>
        <end position="185"/>
    </location>
</feature>
<evidence type="ECO:0000256" key="1">
    <source>
        <dbReference type="ARBA" id="ARBA00004141"/>
    </source>
</evidence>
<feature type="transmembrane region" description="Helical" evidence="6">
    <location>
        <begin position="53"/>
        <end position="75"/>
    </location>
</feature>
<dbReference type="PANTHER" id="PTHR31465">
    <property type="entry name" value="PROTEIN RTA1-RELATED"/>
    <property type="match status" value="1"/>
</dbReference>
<evidence type="ECO:0000256" key="6">
    <source>
        <dbReference type="SAM" id="Phobius"/>
    </source>
</evidence>
<evidence type="ECO:0000256" key="2">
    <source>
        <dbReference type="ARBA" id="ARBA00022692"/>
    </source>
</evidence>
<feature type="transmembrane region" description="Helical" evidence="6">
    <location>
        <begin position="771"/>
        <end position="795"/>
    </location>
</feature>
<evidence type="ECO:0000256" key="4">
    <source>
        <dbReference type="ARBA" id="ARBA00023136"/>
    </source>
</evidence>
<feature type="transmembrane region" description="Helical" evidence="6">
    <location>
        <begin position="733"/>
        <end position="751"/>
    </location>
</feature>
<evidence type="ECO:0000256" key="5">
    <source>
        <dbReference type="SAM" id="MobiDB-lite"/>
    </source>
</evidence>
<keyword evidence="2 6" id="KW-0812">Transmembrane</keyword>
<evidence type="ECO:0000313" key="8">
    <source>
        <dbReference type="Proteomes" id="UP001586593"/>
    </source>
</evidence>
<feature type="transmembrane region" description="Helical" evidence="6">
    <location>
        <begin position="87"/>
        <end position="109"/>
    </location>
</feature>
<feature type="region of interest" description="Disordered" evidence="5">
    <location>
        <begin position="699"/>
        <end position="721"/>
    </location>
</feature>
<proteinExistence type="predicted"/>
<feature type="transmembrane region" description="Helical" evidence="6">
    <location>
        <begin position="205"/>
        <end position="227"/>
    </location>
</feature>
<comment type="subcellular location">
    <subcellularLocation>
        <location evidence="1">Membrane</location>
        <topology evidence="1">Multi-pass membrane protein</topology>
    </subcellularLocation>
</comment>
<reference evidence="7 8" key="1">
    <citation type="journal article" date="2024" name="Commun. Biol.">
        <title>Comparative genomic analysis of thermophilic fungi reveals convergent evolutionary adaptations and gene losses.</title>
        <authorList>
            <person name="Steindorff A.S."/>
            <person name="Aguilar-Pontes M.V."/>
            <person name="Robinson A.J."/>
            <person name="Andreopoulos B."/>
            <person name="LaButti K."/>
            <person name="Kuo A."/>
            <person name="Mondo S."/>
            <person name="Riley R."/>
            <person name="Otillar R."/>
            <person name="Haridas S."/>
            <person name="Lipzen A."/>
            <person name="Grimwood J."/>
            <person name="Schmutz J."/>
            <person name="Clum A."/>
            <person name="Reid I.D."/>
            <person name="Moisan M.C."/>
            <person name="Butler G."/>
            <person name="Nguyen T.T.M."/>
            <person name="Dewar K."/>
            <person name="Conant G."/>
            <person name="Drula E."/>
            <person name="Henrissat B."/>
            <person name="Hansel C."/>
            <person name="Singer S."/>
            <person name="Hutchinson M.I."/>
            <person name="de Vries R.P."/>
            <person name="Natvig D.O."/>
            <person name="Powell A.J."/>
            <person name="Tsang A."/>
            <person name="Grigoriev I.V."/>
        </authorList>
    </citation>
    <scope>NUCLEOTIDE SEQUENCE [LARGE SCALE GENOMIC DNA]</scope>
    <source>
        <strain evidence="7 8">ATCC 24622</strain>
    </source>
</reference>
<feature type="transmembrane region" description="Helical" evidence="6">
    <location>
        <begin position="129"/>
        <end position="150"/>
    </location>
</feature>
<feature type="region of interest" description="Disordered" evidence="5">
    <location>
        <begin position="418"/>
        <end position="451"/>
    </location>
</feature>
<protein>
    <submittedName>
        <fullName evidence="7">Uncharacterized protein</fullName>
    </submittedName>
</protein>